<keyword evidence="3" id="KW-1185">Reference proteome</keyword>
<comment type="caution">
    <text evidence="2">The sequence shown here is derived from an EMBL/GenBank/DDBJ whole genome shotgun (WGS) entry which is preliminary data.</text>
</comment>
<proteinExistence type="predicted"/>
<dbReference type="Proteomes" id="UP000275232">
    <property type="component" value="Unassembled WGS sequence"/>
</dbReference>
<keyword evidence="1" id="KW-0732">Signal</keyword>
<sequence length="161" mass="16818">MTRLPLIAAAAAAAALACAGCSANPDDGQDRIWEDEALEEGDAPTPGAPADRSDRVTMIAGEYRVAGVDGAEVDLPHAITLSIDDATIRFVSDCVTGTWRYAFEGDLLATRGVSEEACERAPYPAEEGLQAAFDAGGSFVRTPANALLFTGGRHTVTLFSQ</sequence>
<feature type="signal peptide" evidence="1">
    <location>
        <begin position="1"/>
        <end position="23"/>
    </location>
</feature>
<protein>
    <recommendedName>
        <fullName evidence="4">META domain-containing protein</fullName>
    </recommendedName>
</protein>
<organism evidence="2 3">
    <name type="scientific">Aurantiacibacter spongiae</name>
    <dbReference type="NCBI Taxonomy" id="2488860"/>
    <lineage>
        <taxon>Bacteria</taxon>
        <taxon>Pseudomonadati</taxon>
        <taxon>Pseudomonadota</taxon>
        <taxon>Alphaproteobacteria</taxon>
        <taxon>Sphingomonadales</taxon>
        <taxon>Erythrobacteraceae</taxon>
        <taxon>Aurantiacibacter</taxon>
    </lineage>
</organism>
<reference evidence="2 3" key="1">
    <citation type="submission" date="2018-11" db="EMBL/GenBank/DDBJ databases">
        <title>Erythrobacter spongiae sp. nov., isolated from a marine sponge.</title>
        <authorList>
            <person name="Zhuang L."/>
            <person name="Luo L."/>
        </authorList>
    </citation>
    <scope>NUCLEOTIDE SEQUENCE [LARGE SCALE GENOMIC DNA]</scope>
    <source>
        <strain evidence="2 3">HN-E23</strain>
    </source>
</reference>
<dbReference type="RefSeq" id="WP_123879417.1">
    <property type="nucleotide sequence ID" value="NZ_RPFZ01000001.1"/>
</dbReference>
<dbReference type="EMBL" id="RPFZ01000001">
    <property type="protein sequence ID" value="RPF71200.1"/>
    <property type="molecule type" value="Genomic_DNA"/>
</dbReference>
<name>A0A3N5CUS5_9SPHN</name>
<evidence type="ECO:0000313" key="2">
    <source>
        <dbReference type="EMBL" id="RPF71200.1"/>
    </source>
</evidence>
<gene>
    <name evidence="2" type="ORF">EG799_05930</name>
</gene>
<dbReference type="PROSITE" id="PS51257">
    <property type="entry name" value="PROKAR_LIPOPROTEIN"/>
    <property type="match status" value="1"/>
</dbReference>
<evidence type="ECO:0000313" key="3">
    <source>
        <dbReference type="Proteomes" id="UP000275232"/>
    </source>
</evidence>
<evidence type="ECO:0008006" key="4">
    <source>
        <dbReference type="Google" id="ProtNLM"/>
    </source>
</evidence>
<dbReference type="AlphaFoldDB" id="A0A3N5CUS5"/>
<accession>A0A3N5CUS5</accession>
<evidence type="ECO:0000256" key="1">
    <source>
        <dbReference type="SAM" id="SignalP"/>
    </source>
</evidence>
<dbReference type="OrthoDB" id="7432862at2"/>
<feature type="chain" id="PRO_5018276600" description="META domain-containing protein" evidence="1">
    <location>
        <begin position="24"/>
        <end position="161"/>
    </location>
</feature>